<sequence length="489" mass="56532">MKFALIYPNYSDITGRGEFRRFEIFAGRGKIPERPHVGLGYLSEALIRNGIDHELFDMNNVIETYPELKKQLKHYRPTVIGLTMVTPGYLKGYELIKKLKKDFPKAEIVVGGPHVSMKLTEILKEAPEVDVGFVSEAEQSLPEYLKAGCKPEKIKGVVYRKGRRLIYTPAELELNVDELGWPKYEKWDLGKYSDVSLYTSRGCPFRCVFCTIGKFNQSRFRPRSSASVIEEIGYWYDRGQRLFPVEDDNFCFDDKRIYDLCDAIEAANFKGATFALGQGVRADKASRELLKRMYEVGFKYATIAVEGGNNKVLRALRKGETIERIEKTIKDACDIGYEVRLLFVVGAKGETWEDVKDSLRVAEKYPVMYSRFNNLLPIPGTELYDWVEGEKLTFKKPEEYLNEYAMDYTEPFYETPEFPAEERRQAIVESDKVNQKLFQRYLARKLEVLGPLRYPLAYLGSRKQTQLMVSRFPWLYKLALEVRRGLVAC</sequence>
<evidence type="ECO:0000259" key="7">
    <source>
        <dbReference type="PROSITE" id="PS51918"/>
    </source>
</evidence>
<accession>A0A1F5ZSH3</accession>
<proteinExistence type="predicted"/>
<dbReference type="CDD" id="cd01335">
    <property type="entry name" value="Radical_SAM"/>
    <property type="match status" value="1"/>
</dbReference>
<comment type="cofactor">
    <cofactor evidence="1">
        <name>[4Fe-4S] cluster</name>
        <dbReference type="ChEBI" id="CHEBI:49883"/>
    </cofactor>
</comment>
<evidence type="ECO:0000256" key="3">
    <source>
        <dbReference type="ARBA" id="ARBA00022723"/>
    </source>
</evidence>
<dbReference type="PROSITE" id="PS51918">
    <property type="entry name" value="RADICAL_SAM"/>
    <property type="match status" value="1"/>
</dbReference>
<dbReference type="SUPFAM" id="SSF52242">
    <property type="entry name" value="Cobalamin (vitamin B12)-binding domain"/>
    <property type="match status" value="1"/>
</dbReference>
<dbReference type="SFLD" id="SFLDG01123">
    <property type="entry name" value="methyltransferase_(Class_B)"/>
    <property type="match status" value="1"/>
</dbReference>
<dbReference type="Proteomes" id="UP000177416">
    <property type="component" value="Unassembled WGS sequence"/>
</dbReference>
<dbReference type="GO" id="GO:0051539">
    <property type="term" value="F:4 iron, 4 sulfur cluster binding"/>
    <property type="evidence" value="ECO:0007669"/>
    <property type="project" value="UniProtKB-KW"/>
</dbReference>
<organism evidence="8 9">
    <name type="scientific">Candidatus Gottesmanbacteria bacterium RIFCSPHIGHO2_01_FULL_46_14</name>
    <dbReference type="NCBI Taxonomy" id="1798380"/>
    <lineage>
        <taxon>Bacteria</taxon>
        <taxon>Candidatus Gottesmaniibacteriota</taxon>
    </lineage>
</organism>
<evidence type="ECO:0000256" key="5">
    <source>
        <dbReference type="ARBA" id="ARBA00023014"/>
    </source>
</evidence>
<keyword evidence="4" id="KW-0408">Iron</keyword>
<dbReference type="SFLD" id="SFLDS00029">
    <property type="entry name" value="Radical_SAM"/>
    <property type="match status" value="1"/>
</dbReference>
<dbReference type="InterPro" id="IPR023404">
    <property type="entry name" value="rSAM_horseshoe"/>
</dbReference>
<dbReference type="Pfam" id="PF02310">
    <property type="entry name" value="B12-binding"/>
    <property type="match status" value="1"/>
</dbReference>
<dbReference type="Gene3D" id="3.40.50.280">
    <property type="entry name" value="Cobalamin-binding domain"/>
    <property type="match status" value="1"/>
</dbReference>
<dbReference type="InterPro" id="IPR007197">
    <property type="entry name" value="rSAM"/>
</dbReference>
<dbReference type="InterPro" id="IPR006158">
    <property type="entry name" value="Cobalamin-bd"/>
</dbReference>
<keyword evidence="3" id="KW-0479">Metal-binding</keyword>
<evidence type="ECO:0000313" key="8">
    <source>
        <dbReference type="EMBL" id="OGG15285.1"/>
    </source>
</evidence>
<evidence type="ECO:0000256" key="1">
    <source>
        <dbReference type="ARBA" id="ARBA00001966"/>
    </source>
</evidence>
<feature type="domain" description="Radical SAM core" evidence="7">
    <location>
        <begin position="189"/>
        <end position="421"/>
    </location>
</feature>
<dbReference type="InterPro" id="IPR058240">
    <property type="entry name" value="rSAM_sf"/>
</dbReference>
<dbReference type="PANTHER" id="PTHR43409">
    <property type="entry name" value="ANAEROBIC MAGNESIUM-PROTOPORPHYRIN IX MONOMETHYL ESTER CYCLASE-RELATED"/>
    <property type="match status" value="1"/>
</dbReference>
<evidence type="ECO:0000256" key="4">
    <source>
        <dbReference type="ARBA" id="ARBA00023004"/>
    </source>
</evidence>
<dbReference type="InterPro" id="IPR006638">
    <property type="entry name" value="Elp3/MiaA/NifB-like_rSAM"/>
</dbReference>
<dbReference type="InterPro" id="IPR051198">
    <property type="entry name" value="BchE-like"/>
</dbReference>
<dbReference type="SUPFAM" id="SSF102114">
    <property type="entry name" value="Radical SAM enzymes"/>
    <property type="match status" value="1"/>
</dbReference>
<dbReference type="Gene3D" id="3.80.30.20">
    <property type="entry name" value="tm_1862 like domain"/>
    <property type="match status" value="1"/>
</dbReference>
<gene>
    <name evidence="8" type="ORF">A2875_00640</name>
</gene>
<dbReference type="InterPro" id="IPR036724">
    <property type="entry name" value="Cobalamin-bd_sf"/>
</dbReference>
<reference evidence="8 9" key="1">
    <citation type="journal article" date="2016" name="Nat. Commun.">
        <title>Thousands of microbial genomes shed light on interconnected biogeochemical processes in an aquifer system.</title>
        <authorList>
            <person name="Anantharaman K."/>
            <person name="Brown C.T."/>
            <person name="Hug L.A."/>
            <person name="Sharon I."/>
            <person name="Castelle C.J."/>
            <person name="Probst A.J."/>
            <person name="Thomas B.C."/>
            <person name="Singh A."/>
            <person name="Wilkins M.J."/>
            <person name="Karaoz U."/>
            <person name="Brodie E.L."/>
            <person name="Williams K.H."/>
            <person name="Hubbard S.S."/>
            <person name="Banfield J.F."/>
        </authorList>
    </citation>
    <scope>NUCLEOTIDE SEQUENCE [LARGE SCALE GENOMIC DNA]</scope>
</reference>
<protein>
    <submittedName>
        <fullName evidence="8">Uncharacterized protein</fullName>
    </submittedName>
</protein>
<dbReference type="SMART" id="SM00729">
    <property type="entry name" value="Elp3"/>
    <property type="match status" value="1"/>
</dbReference>
<dbReference type="SFLD" id="SFLDG01082">
    <property type="entry name" value="B12-binding_domain_containing"/>
    <property type="match status" value="1"/>
</dbReference>
<dbReference type="AlphaFoldDB" id="A0A1F5ZSH3"/>
<dbReference type="InterPro" id="IPR034466">
    <property type="entry name" value="Methyltransferase_Class_B"/>
</dbReference>
<keyword evidence="5" id="KW-0411">Iron-sulfur</keyword>
<evidence type="ECO:0000313" key="9">
    <source>
        <dbReference type="Proteomes" id="UP000177416"/>
    </source>
</evidence>
<evidence type="ECO:0000259" key="6">
    <source>
        <dbReference type="PROSITE" id="PS51332"/>
    </source>
</evidence>
<dbReference type="GO" id="GO:0031419">
    <property type="term" value="F:cobalamin binding"/>
    <property type="evidence" value="ECO:0007669"/>
    <property type="project" value="InterPro"/>
</dbReference>
<evidence type="ECO:0000256" key="2">
    <source>
        <dbReference type="ARBA" id="ARBA00022691"/>
    </source>
</evidence>
<comment type="caution">
    <text evidence="8">The sequence shown here is derived from an EMBL/GenBank/DDBJ whole genome shotgun (WGS) entry which is preliminary data.</text>
</comment>
<feature type="domain" description="B12-binding" evidence="6">
    <location>
        <begin position="19"/>
        <end position="155"/>
    </location>
</feature>
<name>A0A1F5ZSH3_9BACT</name>
<dbReference type="EMBL" id="MFJJ01000005">
    <property type="protein sequence ID" value="OGG15285.1"/>
    <property type="molecule type" value="Genomic_DNA"/>
</dbReference>
<keyword evidence="2" id="KW-0949">S-adenosyl-L-methionine</keyword>
<dbReference type="GO" id="GO:0046872">
    <property type="term" value="F:metal ion binding"/>
    <property type="evidence" value="ECO:0007669"/>
    <property type="project" value="UniProtKB-KW"/>
</dbReference>
<dbReference type="GO" id="GO:0003824">
    <property type="term" value="F:catalytic activity"/>
    <property type="evidence" value="ECO:0007669"/>
    <property type="project" value="InterPro"/>
</dbReference>
<dbReference type="PROSITE" id="PS51332">
    <property type="entry name" value="B12_BINDING"/>
    <property type="match status" value="1"/>
</dbReference>
<dbReference type="Pfam" id="PF04055">
    <property type="entry name" value="Radical_SAM"/>
    <property type="match status" value="1"/>
</dbReference>